<reference evidence="1 2" key="1">
    <citation type="submission" date="2020-04" db="EMBL/GenBank/DDBJ databases">
        <title>Massilia sp. RP-1-19 isolated from soil.</title>
        <authorList>
            <person name="Dahal R.H."/>
        </authorList>
    </citation>
    <scope>NUCLEOTIDE SEQUENCE [LARGE SCALE GENOMIC DNA]</scope>
    <source>
        <strain evidence="1 2">RP-1-19</strain>
    </source>
</reference>
<accession>A0A848HFV2</accession>
<gene>
    <name evidence="1" type="ORF">HHL21_02375</name>
</gene>
<evidence type="ECO:0000313" key="1">
    <source>
        <dbReference type="EMBL" id="NML59947.1"/>
    </source>
</evidence>
<dbReference type="RefSeq" id="WP_169463633.1">
    <property type="nucleotide sequence ID" value="NZ_JABBGG010000001.1"/>
</dbReference>
<name>A0A848HFV2_9BURK</name>
<sequence length="74" mass="8386">MNQYQYAGANLAVIEPSYERTDGRRRDIVNNAISVQEASNTVAALEYLKSHSIAPQVIERVLLEPAKRRYHTAQ</sequence>
<keyword evidence="2" id="KW-1185">Reference proteome</keyword>
<dbReference type="EMBL" id="JABBGG010000001">
    <property type="protein sequence ID" value="NML59947.1"/>
    <property type="molecule type" value="Genomic_DNA"/>
</dbReference>
<protein>
    <submittedName>
        <fullName evidence="1">Uncharacterized protein</fullName>
    </submittedName>
</protein>
<proteinExistence type="predicted"/>
<dbReference type="AlphaFoldDB" id="A0A848HFV2"/>
<organism evidence="1 2">
    <name type="scientific">Massilia polaris</name>
    <dbReference type="NCBI Taxonomy" id="2728846"/>
    <lineage>
        <taxon>Bacteria</taxon>
        <taxon>Pseudomonadati</taxon>
        <taxon>Pseudomonadota</taxon>
        <taxon>Betaproteobacteria</taxon>
        <taxon>Burkholderiales</taxon>
        <taxon>Oxalobacteraceae</taxon>
        <taxon>Telluria group</taxon>
        <taxon>Massilia</taxon>
    </lineage>
</organism>
<comment type="caution">
    <text evidence="1">The sequence shown here is derived from an EMBL/GenBank/DDBJ whole genome shotgun (WGS) entry which is preliminary data.</text>
</comment>
<evidence type="ECO:0000313" key="2">
    <source>
        <dbReference type="Proteomes" id="UP000583752"/>
    </source>
</evidence>
<dbReference type="Proteomes" id="UP000583752">
    <property type="component" value="Unassembled WGS sequence"/>
</dbReference>